<name>A0A8T1HDM5_9STRA</name>
<reference evidence="1" key="1">
    <citation type="submission" date="2018-05" db="EMBL/GenBank/DDBJ databases">
        <title>Effector identification in a new, highly contiguous assembly of the strawberry crown rot pathogen Phytophthora cactorum.</title>
        <authorList>
            <person name="Armitage A.D."/>
            <person name="Nellist C.F."/>
            <person name="Bates H."/>
            <person name="Vickerstaff R.J."/>
            <person name="Harrison R.J."/>
        </authorList>
    </citation>
    <scope>NUCLEOTIDE SEQUENCE</scope>
    <source>
        <strain evidence="1">P421</strain>
    </source>
</reference>
<dbReference type="AlphaFoldDB" id="A0A8T1HDM5"/>
<comment type="caution">
    <text evidence="1">The sequence shown here is derived from an EMBL/GenBank/DDBJ whole genome shotgun (WGS) entry which is preliminary data.</text>
</comment>
<evidence type="ECO:0000313" key="1">
    <source>
        <dbReference type="EMBL" id="KAG3210615.1"/>
    </source>
</evidence>
<sequence>MVKKADLPFEVDIVERSRRRKKVERRDAKVLLLDGLLCEKKNSKVS</sequence>
<protein>
    <submittedName>
        <fullName evidence="1">Uncharacterized protein</fullName>
    </submittedName>
</protein>
<organism evidence="1 2">
    <name type="scientific">Phytophthora cactorum</name>
    <dbReference type="NCBI Taxonomy" id="29920"/>
    <lineage>
        <taxon>Eukaryota</taxon>
        <taxon>Sar</taxon>
        <taxon>Stramenopiles</taxon>
        <taxon>Oomycota</taxon>
        <taxon>Peronosporomycetes</taxon>
        <taxon>Peronosporales</taxon>
        <taxon>Peronosporaceae</taxon>
        <taxon>Phytophthora</taxon>
    </lineage>
</organism>
<dbReference type="Proteomes" id="UP000760860">
    <property type="component" value="Unassembled WGS sequence"/>
</dbReference>
<dbReference type="EMBL" id="RCMV01001069">
    <property type="protein sequence ID" value="KAG3210615.1"/>
    <property type="molecule type" value="Genomic_DNA"/>
</dbReference>
<evidence type="ECO:0000313" key="2">
    <source>
        <dbReference type="Proteomes" id="UP000760860"/>
    </source>
</evidence>
<accession>A0A8T1HDM5</accession>
<proteinExistence type="predicted"/>
<gene>
    <name evidence="1" type="ORF">PC129_g18395</name>
</gene>